<keyword evidence="2 10" id="KW-0444">Lipid biosynthesis</keyword>
<evidence type="ECO:0000313" key="12">
    <source>
        <dbReference type="Proteomes" id="UP001054837"/>
    </source>
</evidence>
<dbReference type="Proteomes" id="UP001054837">
    <property type="component" value="Unassembled WGS sequence"/>
</dbReference>
<feature type="transmembrane region" description="Helical" evidence="10">
    <location>
        <begin position="28"/>
        <end position="47"/>
    </location>
</feature>
<keyword evidence="3 10" id="KW-0808">Transferase</keyword>
<dbReference type="PANTHER" id="PTHR11157">
    <property type="entry name" value="FATTY ACID ACYL TRANSFERASE-RELATED"/>
    <property type="match status" value="1"/>
</dbReference>
<evidence type="ECO:0000313" key="11">
    <source>
        <dbReference type="EMBL" id="GIY03638.1"/>
    </source>
</evidence>
<feature type="transmembrane region" description="Helical" evidence="10">
    <location>
        <begin position="241"/>
        <end position="261"/>
    </location>
</feature>
<dbReference type="GO" id="GO:0009922">
    <property type="term" value="F:fatty acid elongase activity"/>
    <property type="evidence" value="ECO:0007669"/>
    <property type="project" value="UniProtKB-EC"/>
</dbReference>
<proteinExistence type="inferred from homology"/>
<keyword evidence="7 10" id="KW-0443">Lipid metabolism</keyword>
<evidence type="ECO:0000256" key="4">
    <source>
        <dbReference type="ARBA" id="ARBA00022692"/>
    </source>
</evidence>
<dbReference type="GO" id="GO:0019367">
    <property type="term" value="P:fatty acid elongation, saturated fatty acid"/>
    <property type="evidence" value="ECO:0007669"/>
    <property type="project" value="TreeGrafter"/>
</dbReference>
<comment type="subcellular location">
    <subcellularLocation>
        <location evidence="1">Membrane</location>
        <topology evidence="1">Multi-pass membrane protein</topology>
    </subcellularLocation>
</comment>
<dbReference type="GO" id="GO:0034626">
    <property type="term" value="P:fatty acid elongation, polyunsaturated fatty acid"/>
    <property type="evidence" value="ECO:0007669"/>
    <property type="project" value="TreeGrafter"/>
</dbReference>
<evidence type="ECO:0000256" key="6">
    <source>
        <dbReference type="ARBA" id="ARBA00022989"/>
    </source>
</evidence>
<keyword evidence="4 10" id="KW-0812">Transmembrane</keyword>
<dbReference type="GO" id="GO:0042761">
    <property type="term" value="P:very long-chain fatty acid biosynthetic process"/>
    <property type="evidence" value="ECO:0007669"/>
    <property type="project" value="TreeGrafter"/>
</dbReference>
<keyword evidence="6 10" id="KW-1133">Transmembrane helix</keyword>
<keyword evidence="9 10" id="KW-0275">Fatty acid biosynthesis</keyword>
<dbReference type="AlphaFoldDB" id="A0AAV4Q128"/>
<name>A0AAV4Q128_9ARAC</name>
<sequence length="280" mass="33210">MTPDYEYVLKYGDPRVTVYPLMDSPVKLLILIAIYFVLVRFVGPMWMENRPPYNFRSAMIVYNLSISALSMWLFLNELWYPNISTCVHFGVYGWFTKYKLRCEPVDYSSNEDALKMVQICWVFFASKLLEFADTIFAVLRKKYSFVTKIHLFHHCASPVAYWYCVKYGPGGYTTLFMFLNSFVHSNLYLYYCLAVIGIKTEKHLWWKTYIKISQLIQFVITLVYCFQLYFFAPDNCKVSPFLLRLHLCLCSVFFILNLHAYRQIKDEGRITGKKTIKERN</sequence>
<comment type="similarity">
    <text evidence="10">Belongs to the ELO family.</text>
</comment>
<dbReference type="Pfam" id="PF01151">
    <property type="entry name" value="ELO"/>
    <property type="match status" value="1"/>
</dbReference>
<feature type="transmembrane region" description="Helical" evidence="10">
    <location>
        <begin position="175"/>
        <end position="196"/>
    </location>
</feature>
<evidence type="ECO:0000256" key="8">
    <source>
        <dbReference type="ARBA" id="ARBA00023136"/>
    </source>
</evidence>
<gene>
    <name evidence="11" type="primary">AAEL008004</name>
    <name evidence="11" type="ORF">CDAR_119222</name>
</gene>
<protein>
    <recommendedName>
        <fullName evidence="10">Elongation of very long chain fatty acids protein</fullName>
        <ecNumber evidence="10">2.3.1.199</ecNumber>
    </recommendedName>
    <alternativeName>
        <fullName evidence="10">Very-long-chain 3-oxoacyl-CoA synthase</fullName>
    </alternativeName>
</protein>
<evidence type="ECO:0000256" key="3">
    <source>
        <dbReference type="ARBA" id="ARBA00022679"/>
    </source>
</evidence>
<reference evidence="11 12" key="1">
    <citation type="submission" date="2021-06" db="EMBL/GenBank/DDBJ databases">
        <title>Caerostris darwini draft genome.</title>
        <authorList>
            <person name="Kono N."/>
            <person name="Arakawa K."/>
        </authorList>
    </citation>
    <scope>NUCLEOTIDE SEQUENCE [LARGE SCALE GENOMIC DNA]</scope>
</reference>
<evidence type="ECO:0000256" key="2">
    <source>
        <dbReference type="ARBA" id="ARBA00022516"/>
    </source>
</evidence>
<evidence type="ECO:0000256" key="10">
    <source>
        <dbReference type="RuleBase" id="RU361115"/>
    </source>
</evidence>
<dbReference type="GO" id="GO:0034625">
    <property type="term" value="P:fatty acid elongation, monounsaturated fatty acid"/>
    <property type="evidence" value="ECO:0007669"/>
    <property type="project" value="TreeGrafter"/>
</dbReference>
<comment type="catalytic activity">
    <reaction evidence="10">
        <text>a very-long-chain acyl-CoA + malonyl-CoA + H(+) = a very-long-chain 3-oxoacyl-CoA + CO2 + CoA</text>
        <dbReference type="Rhea" id="RHEA:32727"/>
        <dbReference type="ChEBI" id="CHEBI:15378"/>
        <dbReference type="ChEBI" id="CHEBI:16526"/>
        <dbReference type="ChEBI" id="CHEBI:57287"/>
        <dbReference type="ChEBI" id="CHEBI:57384"/>
        <dbReference type="ChEBI" id="CHEBI:90725"/>
        <dbReference type="ChEBI" id="CHEBI:90736"/>
        <dbReference type="EC" id="2.3.1.199"/>
    </reaction>
</comment>
<comment type="caution">
    <text evidence="11">The sequence shown here is derived from an EMBL/GenBank/DDBJ whole genome shotgun (WGS) entry which is preliminary data.</text>
</comment>
<accession>A0AAV4Q128</accession>
<dbReference type="GO" id="GO:0005789">
    <property type="term" value="C:endoplasmic reticulum membrane"/>
    <property type="evidence" value="ECO:0007669"/>
    <property type="project" value="TreeGrafter"/>
</dbReference>
<evidence type="ECO:0000256" key="1">
    <source>
        <dbReference type="ARBA" id="ARBA00004141"/>
    </source>
</evidence>
<evidence type="ECO:0000256" key="9">
    <source>
        <dbReference type="ARBA" id="ARBA00023160"/>
    </source>
</evidence>
<organism evidence="11 12">
    <name type="scientific">Caerostris darwini</name>
    <dbReference type="NCBI Taxonomy" id="1538125"/>
    <lineage>
        <taxon>Eukaryota</taxon>
        <taxon>Metazoa</taxon>
        <taxon>Ecdysozoa</taxon>
        <taxon>Arthropoda</taxon>
        <taxon>Chelicerata</taxon>
        <taxon>Arachnida</taxon>
        <taxon>Araneae</taxon>
        <taxon>Araneomorphae</taxon>
        <taxon>Entelegynae</taxon>
        <taxon>Araneoidea</taxon>
        <taxon>Araneidae</taxon>
        <taxon>Caerostris</taxon>
    </lineage>
</organism>
<dbReference type="GO" id="GO:0030148">
    <property type="term" value="P:sphingolipid biosynthetic process"/>
    <property type="evidence" value="ECO:0007669"/>
    <property type="project" value="TreeGrafter"/>
</dbReference>
<keyword evidence="5 10" id="KW-0276">Fatty acid metabolism</keyword>
<feature type="transmembrane region" description="Helical" evidence="10">
    <location>
        <begin position="59"/>
        <end position="75"/>
    </location>
</feature>
<keyword evidence="12" id="KW-1185">Reference proteome</keyword>
<evidence type="ECO:0000256" key="5">
    <source>
        <dbReference type="ARBA" id="ARBA00022832"/>
    </source>
</evidence>
<keyword evidence="8 10" id="KW-0472">Membrane</keyword>
<dbReference type="EMBL" id="BPLQ01003836">
    <property type="protein sequence ID" value="GIY03638.1"/>
    <property type="molecule type" value="Genomic_DNA"/>
</dbReference>
<dbReference type="PANTHER" id="PTHR11157:SF69">
    <property type="entry name" value="ELONGATION OF VERY LONG CHAIN FATTY ACIDS PROTEIN 7"/>
    <property type="match status" value="1"/>
</dbReference>
<dbReference type="EC" id="2.3.1.199" evidence="10"/>
<feature type="transmembrane region" description="Helical" evidence="10">
    <location>
        <begin position="208"/>
        <end position="229"/>
    </location>
</feature>
<evidence type="ECO:0000256" key="7">
    <source>
        <dbReference type="ARBA" id="ARBA00023098"/>
    </source>
</evidence>
<dbReference type="InterPro" id="IPR002076">
    <property type="entry name" value="ELO_fam"/>
</dbReference>